<proteinExistence type="predicted"/>
<dbReference type="OMA" id="QCRTSIV"/>
<dbReference type="Proteomes" id="UP000694553">
    <property type="component" value="Unassembled WGS sequence"/>
</dbReference>
<evidence type="ECO:0000313" key="1">
    <source>
        <dbReference type="Ensembl" id="ENSCMUP00000021541.1"/>
    </source>
</evidence>
<reference evidence="1" key="3">
    <citation type="submission" date="2025-09" db="UniProtKB">
        <authorList>
            <consortium name="Ensembl"/>
        </authorList>
    </citation>
    <scope>IDENTIFICATION</scope>
</reference>
<dbReference type="Ensembl" id="ENSCMUT00000023129.2">
    <property type="protein sequence ID" value="ENSCMUP00000021541.1"/>
    <property type="gene ID" value="ENSCMUG00000013263.2"/>
</dbReference>
<keyword evidence="2" id="KW-1185">Reference proteome</keyword>
<reference evidence="1" key="2">
    <citation type="submission" date="2025-08" db="UniProtKB">
        <authorList>
            <consortium name="Ensembl"/>
        </authorList>
    </citation>
    <scope>IDENTIFICATION</scope>
</reference>
<organism evidence="1 2">
    <name type="scientific">Corvus moneduloides</name>
    <name type="common">New Caledonian crow</name>
    <dbReference type="NCBI Taxonomy" id="1196302"/>
    <lineage>
        <taxon>Eukaryota</taxon>
        <taxon>Metazoa</taxon>
        <taxon>Chordata</taxon>
        <taxon>Craniata</taxon>
        <taxon>Vertebrata</taxon>
        <taxon>Euteleostomi</taxon>
        <taxon>Archelosauria</taxon>
        <taxon>Archosauria</taxon>
        <taxon>Dinosauria</taxon>
        <taxon>Saurischia</taxon>
        <taxon>Theropoda</taxon>
        <taxon>Coelurosauria</taxon>
        <taxon>Aves</taxon>
        <taxon>Neognathae</taxon>
        <taxon>Neoaves</taxon>
        <taxon>Telluraves</taxon>
        <taxon>Australaves</taxon>
        <taxon>Passeriformes</taxon>
        <taxon>Corvoidea</taxon>
        <taxon>Corvidae</taxon>
        <taxon>Corvus</taxon>
    </lineage>
</organism>
<name>A0A8C3EGV5_CORMO</name>
<accession>A0A8C3EGV5</accession>
<sequence>MDTKNIPPHQYSRCRGLQPGSPQHLLLSFHTTAFRARAFATPPVPLRTSSPATHQPLLSKQSEKNFCGFLRNRQQCRTSIVDLLPSALFLVFLLVLKLQVFLHLQCLQSETLALYN</sequence>
<reference evidence="2" key="1">
    <citation type="submission" date="2019-10" db="EMBL/GenBank/DDBJ databases">
        <title>Corvus moneduloides (New Caledonian crow) genome, bCorMon1, primary haplotype.</title>
        <authorList>
            <person name="Rutz C."/>
            <person name="Fungtammasan C."/>
            <person name="Mountcastle J."/>
            <person name="Formenti G."/>
            <person name="Chow W."/>
            <person name="Howe K."/>
            <person name="Steele M.P."/>
            <person name="Fernandes J."/>
            <person name="Gilbert M.T.P."/>
            <person name="Fedrigo O."/>
            <person name="Jarvis E.D."/>
            <person name="Gemmell N."/>
        </authorList>
    </citation>
    <scope>NUCLEOTIDE SEQUENCE [LARGE SCALE GENOMIC DNA]</scope>
</reference>
<dbReference type="AlphaFoldDB" id="A0A8C3EGV5"/>
<evidence type="ECO:0000313" key="2">
    <source>
        <dbReference type="Proteomes" id="UP000694553"/>
    </source>
</evidence>
<protein>
    <submittedName>
        <fullName evidence="1">Uncharacterized protein</fullName>
    </submittedName>
</protein>